<feature type="region of interest" description="Disordered" evidence="1">
    <location>
        <begin position="1"/>
        <end position="64"/>
    </location>
</feature>
<sequence length="103" mass="11232">VSLITPLSTRWSTASGRMRRSSEAPQVRTWVHRARTCSRQPTAPLTRASEASQRSTSSCSGRRTVRSLRTAVTALTSVLNNGAAAGKGLQYCWKPALHSYNVD</sequence>
<evidence type="ECO:0000256" key="1">
    <source>
        <dbReference type="SAM" id="MobiDB-lite"/>
    </source>
</evidence>
<dbReference type="EMBL" id="WNTK01003805">
    <property type="protein sequence ID" value="KAG9464850.1"/>
    <property type="molecule type" value="Genomic_DNA"/>
</dbReference>
<dbReference type="AlphaFoldDB" id="A0A8J6BJL2"/>
<comment type="caution">
    <text evidence="2">The sequence shown here is derived from an EMBL/GenBank/DDBJ whole genome shotgun (WGS) entry which is preliminary data.</text>
</comment>
<accession>A0A8J6BJL2</accession>
<organism evidence="2 3">
    <name type="scientific">Eleutherodactylus coqui</name>
    <name type="common">Puerto Rican coqui</name>
    <dbReference type="NCBI Taxonomy" id="57060"/>
    <lineage>
        <taxon>Eukaryota</taxon>
        <taxon>Metazoa</taxon>
        <taxon>Chordata</taxon>
        <taxon>Craniata</taxon>
        <taxon>Vertebrata</taxon>
        <taxon>Euteleostomi</taxon>
        <taxon>Amphibia</taxon>
        <taxon>Batrachia</taxon>
        <taxon>Anura</taxon>
        <taxon>Neobatrachia</taxon>
        <taxon>Hyloidea</taxon>
        <taxon>Eleutherodactylidae</taxon>
        <taxon>Eleutherodactylinae</taxon>
        <taxon>Eleutherodactylus</taxon>
        <taxon>Eleutherodactylus</taxon>
    </lineage>
</organism>
<name>A0A8J6BJL2_ELECQ</name>
<protein>
    <submittedName>
        <fullName evidence="2">Uncharacterized protein</fullName>
    </submittedName>
</protein>
<feature type="compositionally biased region" description="Polar residues" evidence="1">
    <location>
        <begin position="1"/>
        <end position="15"/>
    </location>
</feature>
<evidence type="ECO:0000313" key="3">
    <source>
        <dbReference type="Proteomes" id="UP000770717"/>
    </source>
</evidence>
<feature type="compositionally biased region" description="Polar residues" evidence="1">
    <location>
        <begin position="37"/>
        <end position="61"/>
    </location>
</feature>
<evidence type="ECO:0000313" key="2">
    <source>
        <dbReference type="EMBL" id="KAG9464850.1"/>
    </source>
</evidence>
<reference evidence="2" key="1">
    <citation type="thesis" date="2020" institute="ProQuest LLC" country="789 East Eisenhower Parkway, Ann Arbor, MI, USA">
        <title>Comparative Genomics and Chromosome Evolution.</title>
        <authorList>
            <person name="Mudd A.B."/>
        </authorList>
    </citation>
    <scope>NUCLEOTIDE SEQUENCE</scope>
    <source>
        <strain evidence="2">HN-11 Male</strain>
        <tissue evidence="2">Kidney and liver</tissue>
    </source>
</reference>
<dbReference type="Proteomes" id="UP000770717">
    <property type="component" value="Unassembled WGS sequence"/>
</dbReference>
<proteinExistence type="predicted"/>
<gene>
    <name evidence="2" type="ORF">GDO78_019293</name>
</gene>
<feature type="non-terminal residue" evidence="2">
    <location>
        <position position="1"/>
    </location>
</feature>
<keyword evidence="3" id="KW-1185">Reference proteome</keyword>